<reference evidence="1 2" key="1">
    <citation type="submission" date="2020-12" db="EMBL/GenBank/DDBJ databases">
        <title>FDA dAtabase for Regulatory Grade micrObial Sequences (FDA-ARGOS): Supporting development and validation of Infectious Disease Dx tests.</title>
        <authorList>
            <person name="Sproer C."/>
            <person name="Gronow S."/>
            <person name="Severitt S."/>
            <person name="Schroder I."/>
            <person name="Tallon L."/>
            <person name="Sadzewicz L."/>
            <person name="Zhao X."/>
            <person name="Boylan J."/>
            <person name="Ott S."/>
            <person name="Bowen H."/>
            <person name="Vavikolanu K."/>
            <person name="Mehta A."/>
            <person name="Aluvathingal J."/>
            <person name="Nadendla S."/>
            <person name="Lowell S."/>
            <person name="Myers T."/>
            <person name="Yan Y."/>
            <person name="Sichtig H."/>
        </authorList>
    </citation>
    <scope>NUCLEOTIDE SEQUENCE [LARGE SCALE GENOMIC DNA]</scope>
    <source>
        <strain evidence="1 2">FDAARGOS_986</strain>
    </source>
</reference>
<name>A0A7T4A9X2_AERJA</name>
<organism evidence="1 2">
    <name type="scientific">Aeromonas jandaei</name>
    <dbReference type="NCBI Taxonomy" id="650"/>
    <lineage>
        <taxon>Bacteria</taxon>
        <taxon>Pseudomonadati</taxon>
        <taxon>Pseudomonadota</taxon>
        <taxon>Gammaproteobacteria</taxon>
        <taxon>Aeromonadales</taxon>
        <taxon>Aeromonadaceae</taxon>
        <taxon>Aeromonas</taxon>
    </lineage>
</organism>
<evidence type="ECO:0000313" key="1">
    <source>
        <dbReference type="EMBL" id="QQB20022.1"/>
    </source>
</evidence>
<dbReference type="GeneID" id="69549658"/>
<keyword evidence="2" id="KW-1185">Reference proteome</keyword>
<accession>A0A7T4A9X2</accession>
<dbReference type="RefSeq" id="WP_156128703.1">
    <property type="nucleotide sequence ID" value="NZ_CAWMFX010000025.1"/>
</dbReference>
<dbReference type="Proteomes" id="UP000595481">
    <property type="component" value="Chromosome"/>
</dbReference>
<evidence type="ECO:0000313" key="2">
    <source>
        <dbReference type="Proteomes" id="UP000595481"/>
    </source>
</evidence>
<protein>
    <submittedName>
        <fullName evidence="1">Uncharacterized protein</fullName>
    </submittedName>
</protein>
<dbReference type="InterPro" id="IPR053917">
    <property type="entry name" value="DUF6979"/>
</dbReference>
<dbReference type="Pfam" id="PF22399">
    <property type="entry name" value="DUF6979"/>
    <property type="match status" value="1"/>
</dbReference>
<sequence length="126" mass="13821">MDYGKVAVAAARMCENDTLNPCDAWFLAVQGASLSSQKKSCPRGAFLGLCSEGLVRGVSKGSYSRSVLNRGYAVTAVEILQTLDGQRLDRNGLWDAVMAKTEKQIRHNNQMDVVLALWDKQLIDLT</sequence>
<dbReference type="EMBL" id="CP066092">
    <property type="protein sequence ID" value="QQB20022.1"/>
    <property type="molecule type" value="Genomic_DNA"/>
</dbReference>
<proteinExistence type="predicted"/>
<gene>
    <name evidence="1" type="ORF">I6H43_00190</name>
</gene>